<evidence type="ECO:0000256" key="4">
    <source>
        <dbReference type="ARBA" id="ARBA00022741"/>
    </source>
</evidence>
<evidence type="ECO:0000256" key="9">
    <source>
        <dbReference type="ARBA" id="ARBA00023242"/>
    </source>
</evidence>
<evidence type="ECO:0000256" key="3">
    <source>
        <dbReference type="ARBA" id="ARBA00022618"/>
    </source>
</evidence>
<feature type="region of interest" description="Disordered" evidence="13">
    <location>
        <begin position="1512"/>
        <end position="1540"/>
    </location>
</feature>
<evidence type="ECO:0000256" key="5">
    <source>
        <dbReference type="ARBA" id="ARBA00022776"/>
    </source>
</evidence>
<evidence type="ECO:0000256" key="6">
    <source>
        <dbReference type="ARBA" id="ARBA00022840"/>
    </source>
</evidence>
<dbReference type="InterPro" id="IPR036277">
    <property type="entry name" value="SMC_hinge_sf"/>
</dbReference>
<dbReference type="GO" id="GO:0005524">
    <property type="term" value="F:ATP binding"/>
    <property type="evidence" value="ECO:0007669"/>
    <property type="project" value="UniProtKB-KW"/>
</dbReference>
<feature type="compositionally biased region" description="Low complexity" evidence="13">
    <location>
        <begin position="105"/>
        <end position="119"/>
    </location>
</feature>
<dbReference type="HOGENOM" id="CLU_001042_4_1_1"/>
<dbReference type="Gene3D" id="3.30.70.1620">
    <property type="match status" value="1"/>
</dbReference>
<keyword evidence="9 11" id="KW-0539">Nucleus</keyword>
<keyword evidence="3" id="KW-0132">Cell division</keyword>
<feature type="compositionally biased region" description="Acidic residues" evidence="13">
    <location>
        <begin position="1220"/>
        <end position="1233"/>
    </location>
</feature>
<feature type="compositionally biased region" description="Acidic residues" evidence="13">
    <location>
        <begin position="87"/>
        <end position="104"/>
    </location>
</feature>
<organism evidence="15 16">
    <name type="scientific">Hapsidospora chrysogenum (strain ATCC 11550 / CBS 779.69 / DSM 880 / IAM 14645 / JCM 23072 / IMI 49137)</name>
    <name type="common">Acremonium chrysogenum</name>
    <dbReference type="NCBI Taxonomy" id="857340"/>
    <lineage>
        <taxon>Eukaryota</taxon>
        <taxon>Fungi</taxon>
        <taxon>Dikarya</taxon>
        <taxon>Ascomycota</taxon>
        <taxon>Pezizomycotina</taxon>
        <taxon>Sordariomycetes</taxon>
        <taxon>Hypocreomycetidae</taxon>
        <taxon>Hypocreales</taxon>
        <taxon>Bionectriaceae</taxon>
        <taxon>Hapsidospora</taxon>
    </lineage>
</organism>
<accession>A0A086T9H0</accession>
<dbReference type="Proteomes" id="UP000029964">
    <property type="component" value="Unassembled WGS sequence"/>
</dbReference>
<feature type="compositionally biased region" description="Basic residues" evidence="13">
    <location>
        <begin position="1"/>
        <end position="13"/>
    </location>
</feature>
<dbReference type="STRING" id="857340.A0A086T9H0"/>
<comment type="similarity">
    <text evidence="2">Belongs to the SMC family. SMC4 subfamily.</text>
</comment>
<feature type="domain" description="SMC hinge" evidence="14">
    <location>
        <begin position="769"/>
        <end position="881"/>
    </location>
</feature>
<feature type="compositionally biased region" description="Polar residues" evidence="13">
    <location>
        <begin position="1517"/>
        <end position="1540"/>
    </location>
</feature>
<feature type="region of interest" description="Disordered" evidence="13">
    <location>
        <begin position="718"/>
        <end position="747"/>
    </location>
</feature>
<evidence type="ECO:0000313" key="16">
    <source>
        <dbReference type="Proteomes" id="UP000029964"/>
    </source>
</evidence>
<reference evidence="16" key="1">
    <citation type="journal article" date="2014" name="Genome Announc.">
        <title>Genome sequence and annotation of Acremonium chrysogenum, producer of the beta-lactam antibiotic cephalosporin C.</title>
        <authorList>
            <person name="Terfehr D."/>
            <person name="Dahlmann T.A."/>
            <person name="Specht T."/>
            <person name="Zadra I."/>
            <person name="Kuernsteiner H."/>
            <person name="Kueck U."/>
        </authorList>
    </citation>
    <scope>NUCLEOTIDE SEQUENCE [LARGE SCALE GENOMIC DNA]</scope>
    <source>
        <strain evidence="16">ATCC 11550 / CBS 779.69 / DSM 880 / IAM 14645 / JCM 23072 / IMI 49137</strain>
    </source>
</reference>
<dbReference type="FunFam" id="3.40.50.300:FF:000481">
    <property type="entry name" value="Structural maintenance of chromosomes 4"/>
    <property type="match status" value="1"/>
</dbReference>
<dbReference type="GO" id="GO:0000796">
    <property type="term" value="C:condensin complex"/>
    <property type="evidence" value="ECO:0007669"/>
    <property type="project" value="TreeGrafter"/>
</dbReference>
<evidence type="ECO:0000256" key="2">
    <source>
        <dbReference type="ARBA" id="ARBA00006005"/>
    </source>
</evidence>
<dbReference type="Pfam" id="PF06470">
    <property type="entry name" value="SMC_hinge"/>
    <property type="match status" value="1"/>
</dbReference>
<evidence type="ECO:0000256" key="7">
    <source>
        <dbReference type="ARBA" id="ARBA00023054"/>
    </source>
</evidence>
<dbReference type="SUPFAM" id="SSF75553">
    <property type="entry name" value="Smc hinge domain"/>
    <property type="match status" value="1"/>
</dbReference>
<dbReference type="PANTHER" id="PTHR18937:SF172">
    <property type="entry name" value="STRUCTURAL MAINTENANCE OF CHROMOSOMES PROTEIN"/>
    <property type="match status" value="1"/>
</dbReference>
<name>A0A086T9H0_HAPC1</name>
<evidence type="ECO:0000256" key="13">
    <source>
        <dbReference type="SAM" id="MobiDB-lite"/>
    </source>
</evidence>
<dbReference type="FunFam" id="3.40.50.300:FF:000585">
    <property type="entry name" value="Structural maintenance of chromosomes 4"/>
    <property type="match status" value="1"/>
</dbReference>
<comment type="caution">
    <text evidence="15">The sequence shown here is derived from an EMBL/GenBank/DDBJ whole genome shotgun (WGS) entry which is preliminary data.</text>
</comment>
<dbReference type="InterPro" id="IPR003395">
    <property type="entry name" value="RecF/RecN/SMC_N"/>
</dbReference>
<dbReference type="Gene3D" id="3.40.50.300">
    <property type="entry name" value="P-loop containing nucleotide triphosphate hydrolases"/>
    <property type="match status" value="2"/>
</dbReference>
<keyword evidence="16" id="KW-1185">Reference proteome</keyword>
<evidence type="ECO:0000259" key="14">
    <source>
        <dbReference type="SMART" id="SM00968"/>
    </source>
</evidence>
<keyword evidence="8" id="KW-0226">DNA condensation</keyword>
<evidence type="ECO:0000256" key="1">
    <source>
        <dbReference type="ARBA" id="ARBA00004123"/>
    </source>
</evidence>
<keyword evidence="4" id="KW-0547">Nucleotide-binding</keyword>
<dbReference type="Gene3D" id="1.10.287.1490">
    <property type="match status" value="2"/>
</dbReference>
<dbReference type="GO" id="GO:0005634">
    <property type="term" value="C:nucleus"/>
    <property type="evidence" value="ECO:0007669"/>
    <property type="project" value="UniProtKB-SubCell"/>
</dbReference>
<evidence type="ECO:0000256" key="10">
    <source>
        <dbReference type="ARBA" id="ARBA00023306"/>
    </source>
</evidence>
<protein>
    <recommendedName>
        <fullName evidence="11">Structural maintenance of chromosomes protein</fullName>
    </recommendedName>
</protein>
<evidence type="ECO:0000256" key="12">
    <source>
        <dbReference type="SAM" id="Coils"/>
    </source>
</evidence>
<feature type="compositionally biased region" description="Low complexity" evidence="13">
    <location>
        <begin position="129"/>
        <end position="140"/>
    </location>
</feature>
<feature type="region of interest" description="Disordered" evidence="13">
    <location>
        <begin position="1205"/>
        <end position="1287"/>
    </location>
</feature>
<dbReference type="InterPro" id="IPR027417">
    <property type="entry name" value="P-loop_NTPase"/>
</dbReference>
<proteinExistence type="inferred from homology"/>
<dbReference type="Gene3D" id="1.20.1060.20">
    <property type="match status" value="1"/>
</dbReference>
<dbReference type="EMBL" id="JPKY01000024">
    <property type="protein sequence ID" value="KFH46002.1"/>
    <property type="molecule type" value="Genomic_DNA"/>
</dbReference>
<dbReference type="GO" id="GO:0007076">
    <property type="term" value="P:mitotic chromosome condensation"/>
    <property type="evidence" value="ECO:0007669"/>
    <property type="project" value="UniProtKB-ARBA"/>
</dbReference>
<feature type="region of interest" description="Disordered" evidence="13">
    <location>
        <begin position="1"/>
        <end position="172"/>
    </location>
</feature>
<dbReference type="InterPro" id="IPR024704">
    <property type="entry name" value="SMC"/>
</dbReference>
<gene>
    <name evidence="15" type="ORF">ACRE_031580</name>
</gene>
<feature type="coiled-coil region" evidence="12">
    <location>
        <begin position="928"/>
        <end position="1162"/>
    </location>
</feature>
<dbReference type="PIRSF" id="PIRSF005719">
    <property type="entry name" value="SMC"/>
    <property type="match status" value="1"/>
</dbReference>
<sequence length="1540" mass="172259">MSSRPTRRATRRRAVVDSDDDEISNTSLAKTNDESEDDFAPETSTTSRRTTRSARQSTTPAPAPAPAKAAPRSRGRPKKNPAPPPEPEPEAEEPTVMAEDEDQTADITADSMADATATAVRGEEEDPITQVQDVTPQTTTPKKRKSTAPRVSTATTVEHLAPPTPQTTISPESNRVQATPLADITSASVNAQTPFDPQATVRASRFNTSIMDKPLDIMLKSRTTTIPFVEETTPKSRTVLKYLILQNFKSYAGRQEVGPFHASFSSVVGPNGSGKSNVIDSLLFVFGFRASKMRQGKISALIHNSAEYPNLDHCEVAVHFQEVMDQPGGGSEVIPNSDLVISRKAFKNNSSKYYIDGKESTFTAVTTLLKDRGVDLDHKRFLILQGEVESIAQMKPKAPNEHDDGLLEYLEDIIGTSKYKTPIEESAAEVETLNDVCAEKNGRVQHVEKEKNSLEDKKNKALSFMRDENELALKQSALYQLFIHECNGNVAVTEEAINQMQAQLDIELEKHQGGQQQIRDLEKRYAKANKDFEGQEKQTQSLVKEMSKFEQERVKFDEKRKFLEGKKKKLEKTLANAESSRAEADETIEQCAEEIETRSKEVVELEAQIKEEEAELANIREALKGKTQEFSDQIAAKQKILEPWTEKINQKQSAIAVAESELNILQEKANAGAVAVEELQGKIASVEESKAAKKKELKACQAEKAELLEEAEKMESELNVLSEQEPKMRSKISNSRQKADEARSNLANTQARGNVLTALMRMKESGRIDGFHGRLGNLGTIDQKYDVAISTACPALDNFVTETVEAGQQCIEHLRKNNLGRGQFICLDKMRSRDLSPIQTPENAPRLFDLVQAKDKFRPAFYHALQDTLVASDLAQANRIAYGAKRWRVVTLAGELIDKSGTMSGGGTTAKKGLMSSKQVADITKEHVIKLEEDRDAWEAKYQEFQEYQRECETRLREINNQVPRLDTKMQKIGLELESTTRNLADLQRRVKEVSKEHQPSASDDSRAESLQKEISKLNRDIEKLHGETSSLEEEIKALQDKIMEVGGERLRAQRAKVDSIKEEIASDNEEISNAEVRKVKAEKQKVKLEKDHAKATKELAATEQDLEQLDHDVNNQDEKAEELCARVEEAEEVLAATKKELKALKADLDEKTAELNETRAVEIEMRNKLEENQKALTENQRRLRYWEEKLSKLTLHDIEDLVGEPVSKPSRSSKKPEGAVEEQSADGEDVAMEDAATSEAEAAEEATSESAEEHSTGDAEMADAQSEQELPEEESMHDPLQLPRYTPDELADMSKDKLKGEIAALEEKTQNVNVDLGVLAEYRRRVEEYASRSSDLQTAIEQRDSAKRRCDDLRRLRLEGFMEGLSAISLRLKEMYQLITMGGNAELELVDSLDPFSEGIQFSVMPPKKSWKNISNLSGGEKTLSSLALVFALHHYKPTPLYVMDEIDAALDFRNVSIVANYIKERTKNAQFIVISLRNNMFELATRLIGVYKVNHMTKSVTIENRDYIQRPGRPAQQSQNPSRPGTMSSGLTTTLALR</sequence>
<feature type="compositionally biased region" description="Low complexity" evidence="13">
    <location>
        <begin position="43"/>
        <end position="70"/>
    </location>
</feature>
<evidence type="ECO:0000256" key="11">
    <source>
        <dbReference type="PIRNR" id="PIRNR005719"/>
    </source>
</evidence>
<keyword evidence="10" id="KW-0131">Cell cycle</keyword>
<dbReference type="SMART" id="SM00968">
    <property type="entry name" value="SMC_hinge"/>
    <property type="match status" value="1"/>
</dbReference>
<dbReference type="SUPFAM" id="SSF52540">
    <property type="entry name" value="P-loop containing nucleoside triphosphate hydrolases"/>
    <property type="match status" value="1"/>
</dbReference>
<dbReference type="GO" id="GO:0016887">
    <property type="term" value="F:ATP hydrolysis activity"/>
    <property type="evidence" value="ECO:0007669"/>
    <property type="project" value="InterPro"/>
</dbReference>
<dbReference type="PANTHER" id="PTHR18937">
    <property type="entry name" value="STRUCTURAL MAINTENANCE OF CHROMOSOMES SMC FAMILY MEMBER"/>
    <property type="match status" value="1"/>
</dbReference>
<dbReference type="OrthoDB" id="5575062at2759"/>
<evidence type="ECO:0000313" key="15">
    <source>
        <dbReference type="EMBL" id="KFH46002.1"/>
    </source>
</evidence>
<keyword evidence="7 12" id="KW-0175">Coiled coil</keyword>
<comment type="subcellular location">
    <subcellularLocation>
        <location evidence="1 11">Nucleus</location>
    </subcellularLocation>
</comment>
<evidence type="ECO:0000256" key="8">
    <source>
        <dbReference type="ARBA" id="ARBA00023067"/>
    </source>
</evidence>
<keyword evidence="5" id="KW-0498">Mitosis</keyword>
<feature type="coiled-coil region" evidence="12">
    <location>
        <begin position="1296"/>
        <end position="1357"/>
    </location>
</feature>
<dbReference type="GO" id="GO:0051301">
    <property type="term" value="P:cell division"/>
    <property type="evidence" value="ECO:0007669"/>
    <property type="project" value="UniProtKB-KW"/>
</dbReference>
<keyword evidence="6" id="KW-0067">ATP-binding</keyword>
<dbReference type="Pfam" id="PF02463">
    <property type="entry name" value="SMC_N"/>
    <property type="match status" value="1"/>
</dbReference>
<dbReference type="InterPro" id="IPR010935">
    <property type="entry name" value="SMC_hinge"/>
</dbReference>